<organism evidence="1">
    <name type="scientific">marine sediment metagenome</name>
    <dbReference type="NCBI Taxonomy" id="412755"/>
    <lineage>
        <taxon>unclassified sequences</taxon>
        <taxon>metagenomes</taxon>
        <taxon>ecological metagenomes</taxon>
    </lineage>
</organism>
<reference evidence="1" key="1">
    <citation type="journal article" date="2015" name="Nature">
        <title>Complex archaea that bridge the gap between prokaryotes and eukaryotes.</title>
        <authorList>
            <person name="Spang A."/>
            <person name="Saw J.H."/>
            <person name="Jorgensen S.L."/>
            <person name="Zaremba-Niedzwiedzka K."/>
            <person name="Martijn J."/>
            <person name="Lind A.E."/>
            <person name="van Eijk R."/>
            <person name="Schleper C."/>
            <person name="Guy L."/>
            <person name="Ettema T.J."/>
        </authorList>
    </citation>
    <scope>NUCLEOTIDE SEQUENCE</scope>
</reference>
<dbReference type="EMBL" id="LAZR01018258">
    <property type="protein sequence ID" value="KKL97083.1"/>
    <property type="molecule type" value="Genomic_DNA"/>
</dbReference>
<evidence type="ECO:0000313" key="1">
    <source>
        <dbReference type="EMBL" id="KKL97083.1"/>
    </source>
</evidence>
<dbReference type="AlphaFoldDB" id="A0A0F9GE58"/>
<accession>A0A0F9GE58</accession>
<comment type="caution">
    <text evidence="1">The sequence shown here is derived from an EMBL/GenBank/DDBJ whole genome shotgun (WGS) entry which is preliminary data.</text>
</comment>
<name>A0A0F9GE58_9ZZZZ</name>
<sequence>MTAAIGGLRDYVSIPVVTSNDFSNPDKIGRAVTKGGEFADNGMEAIGVCMSNVGSGQVMEVGIWGLLLYRPLGVMSSNSRLTITTSGFFLLAAIDTHTVGTGLSADGFTTFADVNSNALGVAFLSFANKGYIYPLSSAQLFGA</sequence>
<protein>
    <submittedName>
        <fullName evidence="1">Uncharacterized protein</fullName>
    </submittedName>
</protein>
<proteinExistence type="predicted"/>
<gene>
    <name evidence="1" type="ORF">LCGC14_1838050</name>
</gene>